<name>A0ABX2IB54_BLAHA</name>
<evidence type="ECO:0000313" key="2">
    <source>
        <dbReference type="EMBL" id="NSJ87379.1"/>
    </source>
</evidence>
<dbReference type="EMBL" id="JAAITA010000033">
    <property type="protein sequence ID" value="NSJ87379.1"/>
    <property type="molecule type" value="Genomic_DNA"/>
</dbReference>
<feature type="transmembrane region" description="Helical" evidence="1">
    <location>
        <begin position="75"/>
        <end position="94"/>
    </location>
</feature>
<feature type="transmembrane region" description="Helical" evidence="1">
    <location>
        <begin position="12"/>
        <end position="31"/>
    </location>
</feature>
<feature type="transmembrane region" description="Helical" evidence="1">
    <location>
        <begin position="115"/>
        <end position="137"/>
    </location>
</feature>
<sequence length="142" mass="16257">MKKKDRNFQQERGLYTGGWILLALAVLLMAAEKGLHLSWQSFPCLFHKWTGYYCPGCGGTRAVKALLRGHIGQSFLYHPVVLYGAVLYAWFMISHTIEYLTKGRWHTGMRYTDKYLYVGLGMIVVQWVLKNVIKLVWGVGIG</sequence>
<keyword evidence="1" id="KW-0812">Transmembrane</keyword>
<keyword evidence="1" id="KW-0472">Membrane</keyword>
<organism evidence="2 3">
    <name type="scientific">Blautia hansenii</name>
    <name type="common">Ruminococcus hansenii</name>
    <dbReference type="NCBI Taxonomy" id="1322"/>
    <lineage>
        <taxon>Bacteria</taxon>
        <taxon>Bacillati</taxon>
        <taxon>Bacillota</taxon>
        <taxon>Clostridia</taxon>
        <taxon>Lachnospirales</taxon>
        <taxon>Lachnospiraceae</taxon>
        <taxon>Blautia</taxon>
    </lineage>
</organism>
<dbReference type="InterPro" id="IPR021215">
    <property type="entry name" value="DUF2752"/>
</dbReference>
<evidence type="ECO:0000313" key="3">
    <source>
        <dbReference type="Proteomes" id="UP000822142"/>
    </source>
</evidence>
<dbReference type="RefSeq" id="WP_173750206.1">
    <property type="nucleotide sequence ID" value="NZ_JAAITA010000033.1"/>
</dbReference>
<dbReference type="Proteomes" id="UP000822142">
    <property type="component" value="Unassembled WGS sequence"/>
</dbReference>
<comment type="caution">
    <text evidence="2">The sequence shown here is derived from an EMBL/GenBank/DDBJ whole genome shotgun (WGS) entry which is preliminary data.</text>
</comment>
<reference evidence="2 3" key="1">
    <citation type="journal article" date="2020" name="Cell Host Microbe">
        <title>Functional and Genomic Variation between Human-Derived Isolates of Lachnospiraceae Reveals Inter- and Intra-Species Diversity.</title>
        <authorList>
            <person name="Sorbara M.T."/>
            <person name="Littmann E.R."/>
            <person name="Fontana E."/>
            <person name="Moody T.U."/>
            <person name="Kohout C.E."/>
            <person name="Gjonbalaj M."/>
            <person name="Eaton V."/>
            <person name="Seok R."/>
            <person name="Leiner I.M."/>
            <person name="Pamer E.G."/>
        </authorList>
    </citation>
    <scope>NUCLEOTIDE SEQUENCE [LARGE SCALE GENOMIC DNA]</scope>
    <source>
        <strain evidence="2 3">MSK.15.26</strain>
    </source>
</reference>
<accession>A0ABX2IB54</accession>
<proteinExistence type="predicted"/>
<gene>
    <name evidence="2" type="ORF">G5A70_14650</name>
</gene>
<dbReference type="Pfam" id="PF10825">
    <property type="entry name" value="DUF2752"/>
    <property type="match status" value="1"/>
</dbReference>
<keyword evidence="3" id="KW-1185">Reference proteome</keyword>
<evidence type="ECO:0000256" key="1">
    <source>
        <dbReference type="SAM" id="Phobius"/>
    </source>
</evidence>
<keyword evidence="1" id="KW-1133">Transmembrane helix</keyword>
<protein>
    <submittedName>
        <fullName evidence="2">DUF2752 domain-containing protein</fullName>
    </submittedName>
</protein>